<dbReference type="PROSITE" id="PS50850">
    <property type="entry name" value="MFS"/>
    <property type="match status" value="1"/>
</dbReference>
<feature type="transmembrane region" description="Helical" evidence="5">
    <location>
        <begin position="302"/>
        <end position="321"/>
    </location>
</feature>
<gene>
    <name evidence="7" type="ORF">R3P38DRAFT_2870278</name>
</gene>
<evidence type="ECO:0000256" key="5">
    <source>
        <dbReference type="SAM" id="Phobius"/>
    </source>
</evidence>
<name>A0AAW0DBV2_9AGAR</name>
<comment type="caution">
    <text evidence="7">The sequence shown here is derived from an EMBL/GenBank/DDBJ whole genome shotgun (WGS) entry which is preliminary data.</text>
</comment>
<evidence type="ECO:0000259" key="6">
    <source>
        <dbReference type="PROSITE" id="PS50850"/>
    </source>
</evidence>
<dbReference type="SUPFAM" id="SSF103473">
    <property type="entry name" value="MFS general substrate transporter"/>
    <property type="match status" value="1"/>
</dbReference>
<evidence type="ECO:0000256" key="3">
    <source>
        <dbReference type="ARBA" id="ARBA00022989"/>
    </source>
</evidence>
<dbReference type="GO" id="GO:0022857">
    <property type="term" value="F:transmembrane transporter activity"/>
    <property type="evidence" value="ECO:0007669"/>
    <property type="project" value="InterPro"/>
</dbReference>
<feature type="transmembrane region" description="Helical" evidence="5">
    <location>
        <begin position="436"/>
        <end position="455"/>
    </location>
</feature>
<evidence type="ECO:0000256" key="1">
    <source>
        <dbReference type="ARBA" id="ARBA00004141"/>
    </source>
</evidence>
<keyword evidence="2 5" id="KW-0812">Transmembrane</keyword>
<feature type="transmembrane region" description="Helical" evidence="5">
    <location>
        <begin position="341"/>
        <end position="361"/>
    </location>
</feature>
<keyword evidence="8" id="KW-1185">Reference proteome</keyword>
<dbReference type="EMBL" id="JAWWNJ010000009">
    <property type="protein sequence ID" value="KAK7048583.1"/>
    <property type="molecule type" value="Genomic_DNA"/>
</dbReference>
<dbReference type="PANTHER" id="PTHR23501">
    <property type="entry name" value="MAJOR FACILITATOR SUPERFAMILY"/>
    <property type="match status" value="1"/>
</dbReference>
<dbReference type="InterPro" id="IPR020846">
    <property type="entry name" value="MFS_dom"/>
</dbReference>
<organism evidence="7 8">
    <name type="scientific">Favolaschia claudopus</name>
    <dbReference type="NCBI Taxonomy" id="2862362"/>
    <lineage>
        <taxon>Eukaryota</taxon>
        <taxon>Fungi</taxon>
        <taxon>Dikarya</taxon>
        <taxon>Basidiomycota</taxon>
        <taxon>Agaricomycotina</taxon>
        <taxon>Agaricomycetes</taxon>
        <taxon>Agaricomycetidae</taxon>
        <taxon>Agaricales</taxon>
        <taxon>Marasmiineae</taxon>
        <taxon>Mycenaceae</taxon>
        <taxon>Favolaschia</taxon>
    </lineage>
</organism>
<evidence type="ECO:0000313" key="8">
    <source>
        <dbReference type="Proteomes" id="UP001362999"/>
    </source>
</evidence>
<dbReference type="InterPro" id="IPR011701">
    <property type="entry name" value="MFS"/>
</dbReference>
<proteinExistence type="predicted"/>
<dbReference type="Proteomes" id="UP001362999">
    <property type="component" value="Unassembled WGS sequence"/>
</dbReference>
<feature type="transmembrane region" description="Helical" evidence="5">
    <location>
        <begin position="161"/>
        <end position="182"/>
    </location>
</feature>
<feature type="transmembrane region" description="Helical" evidence="5">
    <location>
        <begin position="467"/>
        <end position="490"/>
    </location>
</feature>
<feature type="transmembrane region" description="Helical" evidence="5">
    <location>
        <begin position="228"/>
        <end position="249"/>
    </location>
</feature>
<evidence type="ECO:0000313" key="7">
    <source>
        <dbReference type="EMBL" id="KAK7048583.1"/>
    </source>
</evidence>
<dbReference type="Gene3D" id="1.20.1250.20">
    <property type="entry name" value="MFS general substrate transporter like domains"/>
    <property type="match status" value="1"/>
</dbReference>
<feature type="transmembrane region" description="Helical" evidence="5">
    <location>
        <begin position="381"/>
        <end position="399"/>
    </location>
</feature>
<dbReference type="PRINTS" id="PR01036">
    <property type="entry name" value="TCRTETB"/>
</dbReference>
<keyword evidence="4 5" id="KW-0472">Membrane</keyword>
<reference evidence="7 8" key="1">
    <citation type="journal article" date="2024" name="J Genomics">
        <title>Draft genome sequencing and assembly of Favolaschia claudopus CIRM-BRFM 2984 isolated from oak limbs.</title>
        <authorList>
            <person name="Navarro D."/>
            <person name="Drula E."/>
            <person name="Chaduli D."/>
            <person name="Cazenave R."/>
            <person name="Ahrendt S."/>
            <person name="Wang J."/>
            <person name="Lipzen A."/>
            <person name="Daum C."/>
            <person name="Barry K."/>
            <person name="Grigoriev I.V."/>
            <person name="Favel A."/>
            <person name="Rosso M.N."/>
            <person name="Martin F."/>
        </authorList>
    </citation>
    <scope>NUCLEOTIDE SEQUENCE [LARGE SCALE GENOMIC DNA]</scope>
    <source>
        <strain evidence="7 8">CIRM-BRFM 2984</strain>
    </source>
</reference>
<evidence type="ECO:0000256" key="2">
    <source>
        <dbReference type="ARBA" id="ARBA00022692"/>
    </source>
</evidence>
<keyword evidence="3 5" id="KW-1133">Transmembrane helix</keyword>
<dbReference type="Pfam" id="PF07690">
    <property type="entry name" value="MFS_1"/>
    <property type="match status" value="1"/>
</dbReference>
<dbReference type="Gene3D" id="1.20.1720.10">
    <property type="entry name" value="Multidrug resistance protein D"/>
    <property type="match status" value="1"/>
</dbReference>
<feature type="transmembrane region" description="Helical" evidence="5">
    <location>
        <begin position="135"/>
        <end position="155"/>
    </location>
</feature>
<feature type="transmembrane region" description="Helical" evidence="5">
    <location>
        <begin position="194"/>
        <end position="216"/>
    </location>
</feature>
<feature type="transmembrane region" description="Helical" evidence="5">
    <location>
        <begin position="68"/>
        <end position="93"/>
    </location>
</feature>
<dbReference type="InterPro" id="IPR036259">
    <property type="entry name" value="MFS_trans_sf"/>
</dbReference>
<dbReference type="AlphaFoldDB" id="A0AAW0DBV2"/>
<dbReference type="PANTHER" id="PTHR23501:SF198">
    <property type="entry name" value="AZOLE RESISTANCE PROTEIN 1-RELATED"/>
    <property type="match status" value="1"/>
</dbReference>
<dbReference type="GO" id="GO:0005886">
    <property type="term" value="C:plasma membrane"/>
    <property type="evidence" value="ECO:0007669"/>
    <property type="project" value="TreeGrafter"/>
</dbReference>
<protein>
    <submittedName>
        <fullName evidence="7">Major facilitator transporter-like protein</fullName>
    </submittedName>
</protein>
<feature type="transmembrane region" description="Helical" evidence="5">
    <location>
        <begin position="270"/>
        <end position="290"/>
    </location>
</feature>
<feature type="domain" description="Major facilitator superfamily (MFS) profile" evidence="6">
    <location>
        <begin position="71"/>
        <end position="565"/>
    </location>
</feature>
<accession>A0AAW0DBV2</accession>
<evidence type="ECO:0000256" key="4">
    <source>
        <dbReference type="ARBA" id="ARBA00023136"/>
    </source>
</evidence>
<dbReference type="CDD" id="cd17502">
    <property type="entry name" value="MFS_Azr1_MDR_like"/>
    <property type="match status" value="1"/>
</dbReference>
<feature type="transmembrane region" description="Helical" evidence="5">
    <location>
        <begin position="542"/>
        <end position="561"/>
    </location>
</feature>
<feature type="transmembrane region" description="Helical" evidence="5">
    <location>
        <begin position="105"/>
        <end position="123"/>
    </location>
</feature>
<sequence>MPATLSEPQSRFYDSHSQLELNGFNSASQQSLHTPGSIYPSQATFMTGTEHAEKDLARDEHLLTGVRLALVFTAMLLSLLLIALDETILAVALPSLSSDFNSFDLQGWISASFPLAQTVFTLFYGQLLPIFPAKWILASSITFFEAGSLICAIAHSAEQVVAGRIVSGFGAAGMYVSMIQIISQATRLEDRPRLFGLFGAVFGLSSVVGPLIGGAFTDNASLTWRWCFYLNLPVGGVSVLGVMFLVKAVPPLGSDPRKRTMSHIIQQTLALDYFGTVLIAGALTSLQLALQWGGTLKPWGDKAVIISFVFFGVLSAVYVVWEIYLGDRAMTPTEIFKSRSIWAILVYSFLGRFALFLYSFYLPLFYQAVHHHTATKSGLDLLPFMLAIIILVIISGQIVGMTGRYWPWLLAGPVLLAVGAGLLYTVNQSTPNSHIIGFQILSGAGVGLGLQNIILAIQTEFDDAPHILGQATSMVSFSQFFGGTVVLGMAQPILSAELDKFLAKYAPEAPALVIKMNPVAIYSLPAEMIPNVLKAYSSALDVVFMLGVPCAGISLLATLLIKNMKIEKTAMMAA</sequence>
<comment type="subcellular location">
    <subcellularLocation>
        <location evidence="1">Membrane</location>
        <topology evidence="1">Multi-pass membrane protein</topology>
    </subcellularLocation>
</comment>
<feature type="transmembrane region" description="Helical" evidence="5">
    <location>
        <begin position="406"/>
        <end position="424"/>
    </location>
</feature>